<evidence type="ECO:0000256" key="5">
    <source>
        <dbReference type="ARBA" id="ARBA00023136"/>
    </source>
</evidence>
<dbReference type="GO" id="GO:0046933">
    <property type="term" value="F:proton-transporting ATP synthase activity, rotational mechanism"/>
    <property type="evidence" value="ECO:0007669"/>
    <property type="project" value="InterPro"/>
</dbReference>
<gene>
    <name evidence="7" type="ORF">A3C59_05290</name>
</gene>
<organism evidence="7 8">
    <name type="scientific">Candidatus Daviesbacteria bacterium RIFCSPHIGHO2_02_FULL_36_13</name>
    <dbReference type="NCBI Taxonomy" id="1797768"/>
    <lineage>
        <taxon>Bacteria</taxon>
        <taxon>Candidatus Daviesiibacteriota</taxon>
    </lineage>
</organism>
<keyword evidence="4" id="KW-0406">Ion transport</keyword>
<dbReference type="EMBL" id="MFCV01000034">
    <property type="protein sequence ID" value="OGE31717.1"/>
    <property type="molecule type" value="Genomic_DNA"/>
</dbReference>
<name>A0A1F5JSY6_9BACT</name>
<evidence type="ECO:0000313" key="7">
    <source>
        <dbReference type="EMBL" id="OGE31717.1"/>
    </source>
</evidence>
<dbReference type="STRING" id="1797768.A3C59_05290"/>
<evidence type="ECO:0000256" key="2">
    <source>
        <dbReference type="ARBA" id="ARBA00022448"/>
    </source>
</evidence>
<dbReference type="Pfam" id="PF00213">
    <property type="entry name" value="OSCP"/>
    <property type="match status" value="1"/>
</dbReference>
<evidence type="ECO:0000256" key="6">
    <source>
        <dbReference type="ARBA" id="ARBA00023310"/>
    </source>
</evidence>
<dbReference type="InterPro" id="IPR000711">
    <property type="entry name" value="ATPase_OSCP/dsu"/>
</dbReference>
<sequence>MNEAILNTILENTYTLSQLKRRLSALKQLLLKEFFKSDSNQPAPAIDTEWLKSLPSEFLKQFNKDNVYKIFEDIESQIIKLPIVTIYLTFEPDEATLSQIGQRAKKTFNKLLIFDIKYDPRLIAGAALVCKGVYRDYSLRSKIEEKRLIILNNFKKFLK</sequence>
<evidence type="ECO:0000256" key="3">
    <source>
        <dbReference type="ARBA" id="ARBA00022781"/>
    </source>
</evidence>
<dbReference type="GO" id="GO:0016020">
    <property type="term" value="C:membrane"/>
    <property type="evidence" value="ECO:0007669"/>
    <property type="project" value="UniProtKB-SubCell"/>
</dbReference>
<keyword evidence="6" id="KW-0066">ATP synthesis</keyword>
<dbReference type="AlphaFoldDB" id="A0A1F5JSY6"/>
<keyword evidence="3" id="KW-0375">Hydrogen ion transport</keyword>
<comment type="caution">
    <text evidence="7">The sequence shown here is derived from an EMBL/GenBank/DDBJ whole genome shotgun (WGS) entry which is preliminary data.</text>
</comment>
<evidence type="ECO:0000256" key="4">
    <source>
        <dbReference type="ARBA" id="ARBA00023065"/>
    </source>
</evidence>
<evidence type="ECO:0000256" key="1">
    <source>
        <dbReference type="ARBA" id="ARBA00004370"/>
    </source>
</evidence>
<accession>A0A1F5JSY6</accession>
<protein>
    <submittedName>
        <fullName evidence="7">Uncharacterized protein</fullName>
    </submittedName>
</protein>
<keyword evidence="5" id="KW-0472">Membrane</keyword>
<dbReference type="Proteomes" id="UP000176902">
    <property type="component" value="Unassembled WGS sequence"/>
</dbReference>
<proteinExistence type="predicted"/>
<comment type="subcellular location">
    <subcellularLocation>
        <location evidence="1">Membrane</location>
    </subcellularLocation>
</comment>
<reference evidence="7 8" key="1">
    <citation type="journal article" date="2016" name="Nat. Commun.">
        <title>Thousands of microbial genomes shed light on interconnected biogeochemical processes in an aquifer system.</title>
        <authorList>
            <person name="Anantharaman K."/>
            <person name="Brown C.T."/>
            <person name="Hug L.A."/>
            <person name="Sharon I."/>
            <person name="Castelle C.J."/>
            <person name="Probst A.J."/>
            <person name="Thomas B.C."/>
            <person name="Singh A."/>
            <person name="Wilkins M.J."/>
            <person name="Karaoz U."/>
            <person name="Brodie E.L."/>
            <person name="Williams K.H."/>
            <person name="Hubbard S.S."/>
            <person name="Banfield J.F."/>
        </authorList>
    </citation>
    <scope>NUCLEOTIDE SEQUENCE [LARGE SCALE GENOMIC DNA]</scope>
</reference>
<keyword evidence="2" id="KW-0813">Transport</keyword>
<evidence type="ECO:0000313" key="8">
    <source>
        <dbReference type="Proteomes" id="UP000176902"/>
    </source>
</evidence>